<keyword evidence="7" id="KW-0406">Ion transport</keyword>
<dbReference type="GO" id="GO:0004427">
    <property type="term" value="F:inorganic diphosphate phosphatase activity"/>
    <property type="evidence" value="ECO:0007669"/>
    <property type="project" value="InterPro"/>
</dbReference>
<keyword evidence="6 9" id="KW-1133">Transmembrane helix</keyword>
<reference evidence="10" key="1">
    <citation type="journal article" date="2014" name="Front. Microbiol.">
        <title>High frequency of phylogenetically diverse reductive dehalogenase-homologous genes in deep subseafloor sedimentary metagenomes.</title>
        <authorList>
            <person name="Kawai M."/>
            <person name="Futagami T."/>
            <person name="Toyoda A."/>
            <person name="Takaki Y."/>
            <person name="Nishi S."/>
            <person name="Hori S."/>
            <person name="Arai W."/>
            <person name="Tsubouchi T."/>
            <person name="Morono Y."/>
            <person name="Uchiyama I."/>
            <person name="Ito T."/>
            <person name="Fujiyama A."/>
            <person name="Inagaki F."/>
            <person name="Takami H."/>
        </authorList>
    </citation>
    <scope>NUCLEOTIDE SEQUENCE</scope>
    <source>
        <strain evidence="10">Expedition CK06-06</strain>
    </source>
</reference>
<evidence type="ECO:0000313" key="10">
    <source>
        <dbReference type="EMBL" id="GAH78362.1"/>
    </source>
</evidence>
<evidence type="ECO:0000256" key="2">
    <source>
        <dbReference type="ARBA" id="ARBA00022448"/>
    </source>
</evidence>
<comment type="caution">
    <text evidence="10">The sequence shown here is derived from an EMBL/GenBank/DDBJ whole genome shotgun (WGS) entry which is preliminary data.</text>
</comment>
<evidence type="ECO:0000256" key="1">
    <source>
        <dbReference type="ARBA" id="ARBA00004127"/>
    </source>
</evidence>
<evidence type="ECO:0000256" key="6">
    <source>
        <dbReference type="ARBA" id="ARBA00022989"/>
    </source>
</evidence>
<accession>X1I9J3</accession>
<keyword evidence="8 9" id="KW-0472">Membrane</keyword>
<comment type="subcellular location">
    <subcellularLocation>
        <location evidence="1">Endomembrane system</location>
        <topology evidence="1">Multi-pass membrane protein</topology>
    </subcellularLocation>
</comment>
<name>X1I9J3_9ZZZZ</name>
<keyword evidence="2" id="KW-0813">Transport</keyword>
<dbReference type="PANTHER" id="PTHR31998">
    <property type="entry name" value="K(+)-INSENSITIVE PYROPHOSPHATE-ENERGIZED PROTON PUMP"/>
    <property type="match status" value="1"/>
</dbReference>
<feature type="transmembrane region" description="Helical" evidence="9">
    <location>
        <begin position="25"/>
        <end position="44"/>
    </location>
</feature>
<dbReference type="InterPro" id="IPR004131">
    <property type="entry name" value="PPase-energised_H-pump"/>
</dbReference>
<keyword evidence="3 9" id="KW-0812">Transmembrane</keyword>
<evidence type="ECO:0000256" key="4">
    <source>
        <dbReference type="ARBA" id="ARBA00022842"/>
    </source>
</evidence>
<keyword evidence="4" id="KW-0460">Magnesium</keyword>
<proteinExistence type="predicted"/>
<dbReference type="Pfam" id="PF03030">
    <property type="entry name" value="H_PPase"/>
    <property type="match status" value="1"/>
</dbReference>
<gene>
    <name evidence="10" type="ORF">S03H2_64403</name>
</gene>
<dbReference type="GO" id="GO:0009678">
    <property type="term" value="F:diphosphate hydrolysis-driven proton transmembrane transporter activity"/>
    <property type="evidence" value="ECO:0007669"/>
    <property type="project" value="InterPro"/>
</dbReference>
<sequence>AHKASVIGDTVGDPLKDTVGPSINILIKLMAVISLVLAPVFVIFH</sequence>
<dbReference type="GO" id="GO:0012505">
    <property type="term" value="C:endomembrane system"/>
    <property type="evidence" value="ECO:0007669"/>
    <property type="project" value="UniProtKB-SubCell"/>
</dbReference>
<evidence type="ECO:0000256" key="3">
    <source>
        <dbReference type="ARBA" id="ARBA00022692"/>
    </source>
</evidence>
<protein>
    <submittedName>
        <fullName evidence="10">Uncharacterized protein</fullName>
    </submittedName>
</protein>
<dbReference type="GO" id="GO:0016020">
    <property type="term" value="C:membrane"/>
    <property type="evidence" value="ECO:0007669"/>
    <property type="project" value="InterPro"/>
</dbReference>
<evidence type="ECO:0000256" key="7">
    <source>
        <dbReference type="ARBA" id="ARBA00023065"/>
    </source>
</evidence>
<keyword evidence="5" id="KW-1278">Translocase</keyword>
<organism evidence="10">
    <name type="scientific">marine sediment metagenome</name>
    <dbReference type="NCBI Taxonomy" id="412755"/>
    <lineage>
        <taxon>unclassified sequences</taxon>
        <taxon>metagenomes</taxon>
        <taxon>ecological metagenomes</taxon>
    </lineage>
</organism>
<evidence type="ECO:0000256" key="5">
    <source>
        <dbReference type="ARBA" id="ARBA00022967"/>
    </source>
</evidence>
<dbReference type="AlphaFoldDB" id="X1I9J3"/>
<feature type="non-terminal residue" evidence="10">
    <location>
        <position position="1"/>
    </location>
</feature>
<evidence type="ECO:0000256" key="9">
    <source>
        <dbReference type="SAM" id="Phobius"/>
    </source>
</evidence>
<evidence type="ECO:0000256" key="8">
    <source>
        <dbReference type="ARBA" id="ARBA00023136"/>
    </source>
</evidence>
<dbReference type="EMBL" id="BARU01041828">
    <property type="protein sequence ID" value="GAH78362.1"/>
    <property type="molecule type" value="Genomic_DNA"/>
</dbReference>